<evidence type="ECO:0000259" key="2">
    <source>
        <dbReference type="Pfam" id="PF13439"/>
    </source>
</evidence>
<sequence length="385" mass="43151">MKQKVAIFRSTLLQISETFIRDQANTLSSWEPILIGRTELNGGLKTPNIKREIVPELGSTLHRLFHFWLQRPETDLVQKLQQLQVSLVHAHFGTDATRIWPSVKAAKLPMLVTLHGQDINIHRKWWEAGHGGLRGKVYPRRLLSMAKDPSVYFIAVSKAIKQKAIEYGIPEEKINVSYIGVDTARFEPGSLPIGQRRKRILFVGRMVEKKAPLAMIRAYAEVRIRIPDIELVMIGTGPLLEDAKQLAKELAVDVEFLGTQSSDEVLAQLHQAQVFCLPSVTAENGDAEGLPIAILEAMSCGIPCIATRHSGNQEAISNNFTGYLIPEKGHVEFVEVLTLILNNPENLYSMSKNARHRATQYFNIQLNSTLLEANYIISTGQNYAQ</sequence>
<dbReference type="Gene3D" id="3.40.50.2000">
    <property type="entry name" value="Glycogen Phosphorylase B"/>
    <property type="match status" value="2"/>
</dbReference>
<dbReference type="Proteomes" id="UP000787472">
    <property type="component" value="Unassembled WGS sequence"/>
</dbReference>
<gene>
    <name evidence="3" type="ORF">G8770_06085</name>
</gene>
<dbReference type="GO" id="GO:0016757">
    <property type="term" value="F:glycosyltransferase activity"/>
    <property type="evidence" value="ECO:0007669"/>
    <property type="project" value="InterPro"/>
</dbReference>
<dbReference type="Pfam" id="PF00534">
    <property type="entry name" value="Glycos_transf_1"/>
    <property type="match status" value="1"/>
</dbReference>
<name>A0A9E5MLP4_9GAMM</name>
<protein>
    <submittedName>
        <fullName evidence="3">Glycosyltransferase</fullName>
    </submittedName>
</protein>
<dbReference type="InterPro" id="IPR050194">
    <property type="entry name" value="Glycosyltransferase_grp1"/>
</dbReference>
<dbReference type="EMBL" id="JAAONZ010000003">
    <property type="protein sequence ID" value="NHO65108.1"/>
    <property type="molecule type" value="Genomic_DNA"/>
</dbReference>
<feature type="domain" description="Glycosyl transferase family 1" evidence="1">
    <location>
        <begin position="190"/>
        <end position="357"/>
    </location>
</feature>
<comment type="caution">
    <text evidence="3">The sequence shown here is derived from an EMBL/GenBank/DDBJ whole genome shotgun (WGS) entry which is preliminary data.</text>
</comment>
<proteinExistence type="predicted"/>
<keyword evidence="4" id="KW-1185">Reference proteome</keyword>
<evidence type="ECO:0000313" key="3">
    <source>
        <dbReference type="EMBL" id="NHO65108.1"/>
    </source>
</evidence>
<dbReference type="Pfam" id="PF13439">
    <property type="entry name" value="Glyco_transf_4"/>
    <property type="match status" value="1"/>
</dbReference>
<dbReference type="InterPro" id="IPR028098">
    <property type="entry name" value="Glyco_trans_4-like_N"/>
</dbReference>
<dbReference type="AlphaFoldDB" id="A0A9E5MLP4"/>
<accession>A0A9E5MLP4</accession>
<dbReference type="PANTHER" id="PTHR45947">
    <property type="entry name" value="SULFOQUINOVOSYL TRANSFERASE SQD2"/>
    <property type="match status" value="1"/>
</dbReference>
<evidence type="ECO:0000313" key="4">
    <source>
        <dbReference type="Proteomes" id="UP000787472"/>
    </source>
</evidence>
<reference evidence="3" key="1">
    <citation type="submission" date="2020-03" db="EMBL/GenBank/DDBJ databases">
        <authorList>
            <person name="Guo F."/>
        </authorList>
    </citation>
    <scope>NUCLEOTIDE SEQUENCE</scope>
    <source>
        <strain evidence="3">JCM 30134</strain>
    </source>
</reference>
<organism evidence="3 4">
    <name type="scientific">Pseudomaricurvus hydrocarbonicus</name>
    <dbReference type="NCBI Taxonomy" id="1470433"/>
    <lineage>
        <taxon>Bacteria</taxon>
        <taxon>Pseudomonadati</taxon>
        <taxon>Pseudomonadota</taxon>
        <taxon>Gammaproteobacteria</taxon>
        <taxon>Cellvibrionales</taxon>
        <taxon>Cellvibrionaceae</taxon>
        <taxon>Pseudomaricurvus</taxon>
    </lineage>
</organism>
<dbReference type="InterPro" id="IPR001296">
    <property type="entry name" value="Glyco_trans_1"/>
</dbReference>
<dbReference type="RefSeq" id="WP_167183267.1">
    <property type="nucleotide sequence ID" value="NZ_JAAONZ010000003.1"/>
</dbReference>
<feature type="domain" description="Glycosyltransferase subfamily 4-like N-terminal" evidence="2">
    <location>
        <begin position="56"/>
        <end position="185"/>
    </location>
</feature>
<evidence type="ECO:0000259" key="1">
    <source>
        <dbReference type="Pfam" id="PF00534"/>
    </source>
</evidence>
<dbReference type="SUPFAM" id="SSF53756">
    <property type="entry name" value="UDP-Glycosyltransferase/glycogen phosphorylase"/>
    <property type="match status" value="1"/>
</dbReference>
<dbReference type="PANTHER" id="PTHR45947:SF14">
    <property type="entry name" value="SLL1723 PROTEIN"/>
    <property type="match status" value="1"/>
</dbReference>